<sequence length="127" mass="14697">MQDVTAQPIKLHKIVVDDHHTKFRCLKQKPLLKPIDCSFYLMDHDVVDRLFTLRPELLTELHTFRARFQCLDFSTHDEDGSEAAVLHIQLLHDAWTSSSLACFVYGKSTVGEHQALWHDPRCASQRV</sequence>
<protein>
    <submittedName>
        <fullName evidence="1">Uncharacterized protein</fullName>
    </submittedName>
</protein>
<accession>A0ABD3B439</accession>
<dbReference type="AlphaFoldDB" id="A0ABD3B439"/>
<organism evidence="1 2">
    <name type="scientific">Cinchona calisaya</name>
    <dbReference type="NCBI Taxonomy" id="153742"/>
    <lineage>
        <taxon>Eukaryota</taxon>
        <taxon>Viridiplantae</taxon>
        <taxon>Streptophyta</taxon>
        <taxon>Embryophyta</taxon>
        <taxon>Tracheophyta</taxon>
        <taxon>Spermatophyta</taxon>
        <taxon>Magnoliopsida</taxon>
        <taxon>eudicotyledons</taxon>
        <taxon>Gunneridae</taxon>
        <taxon>Pentapetalae</taxon>
        <taxon>asterids</taxon>
        <taxon>lamiids</taxon>
        <taxon>Gentianales</taxon>
        <taxon>Rubiaceae</taxon>
        <taxon>Cinchonoideae</taxon>
        <taxon>Cinchoneae</taxon>
        <taxon>Cinchona</taxon>
    </lineage>
</organism>
<reference evidence="1 2" key="1">
    <citation type="submission" date="2024-11" db="EMBL/GenBank/DDBJ databases">
        <title>A near-complete genome assembly of Cinchona calisaya.</title>
        <authorList>
            <person name="Lian D.C."/>
            <person name="Zhao X.W."/>
            <person name="Wei L."/>
        </authorList>
    </citation>
    <scope>NUCLEOTIDE SEQUENCE [LARGE SCALE GENOMIC DNA]</scope>
    <source>
        <tissue evidence="1">Nenye</tissue>
    </source>
</reference>
<dbReference type="EMBL" id="JBJUIK010000001">
    <property type="protein sequence ID" value="KAL3537889.1"/>
    <property type="molecule type" value="Genomic_DNA"/>
</dbReference>
<proteinExistence type="predicted"/>
<comment type="caution">
    <text evidence="1">The sequence shown here is derived from an EMBL/GenBank/DDBJ whole genome shotgun (WGS) entry which is preliminary data.</text>
</comment>
<evidence type="ECO:0000313" key="2">
    <source>
        <dbReference type="Proteomes" id="UP001630127"/>
    </source>
</evidence>
<name>A0ABD3B439_9GENT</name>
<evidence type="ECO:0000313" key="1">
    <source>
        <dbReference type="EMBL" id="KAL3537889.1"/>
    </source>
</evidence>
<gene>
    <name evidence="1" type="ORF">ACH5RR_001255</name>
</gene>
<keyword evidence="2" id="KW-1185">Reference proteome</keyword>
<dbReference type="Proteomes" id="UP001630127">
    <property type="component" value="Unassembled WGS sequence"/>
</dbReference>